<keyword evidence="4" id="KW-0813">Transport</keyword>
<evidence type="ECO:0000256" key="9">
    <source>
        <dbReference type="ARBA" id="ARBA00023310"/>
    </source>
</evidence>
<sequence length="281" mass="30595">MSGRLNDVTTHLGTTHELGLVIAAMRGIAVARTREAHQYLQGIRTYADTIGTAIGEALTLLDVAERPTASSAGTQRHLRIVLCAEQGFAGSFSERILNMALESEPDAEDLLFVVGERGLTLTAEQAMTPAWSAAMAIHPDAMPALAGSIANALYAALDDAIPTRVTLVHGLPGGTEIQPIVSRLLLPFDYSRFPIASQARSPYVTLPPPQLITSLAEEYIYAELHEALMLSFAAENEARMQSMVAAQGNIEQRRDTLLAEFRRLRQEEITEEIIELSAIRF</sequence>
<evidence type="ECO:0000256" key="3">
    <source>
        <dbReference type="ARBA" id="ARBA00007681"/>
    </source>
</evidence>
<reference evidence="10 11" key="1">
    <citation type="submission" date="2016-10" db="EMBL/GenBank/DDBJ databases">
        <authorList>
            <person name="de Groot N.N."/>
        </authorList>
    </citation>
    <scope>NUCLEOTIDE SEQUENCE [LARGE SCALE GENOMIC DNA]</scope>
    <source>
        <strain evidence="10 11">CGMCC 1.6848</strain>
    </source>
</reference>
<protein>
    <submittedName>
        <fullName evidence="10">F-type H+-transporting ATPase subunit gamma</fullName>
    </submittedName>
</protein>
<keyword evidence="6" id="KW-0406">Ion transport</keyword>
<evidence type="ECO:0000256" key="4">
    <source>
        <dbReference type="ARBA" id="ARBA00022448"/>
    </source>
</evidence>
<keyword evidence="5" id="KW-0375">Hydrogen ion transport</keyword>
<dbReference type="InterPro" id="IPR000131">
    <property type="entry name" value="ATP_synth_F1_gsu"/>
</dbReference>
<evidence type="ECO:0000256" key="6">
    <source>
        <dbReference type="ARBA" id="ARBA00023065"/>
    </source>
</evidence>
<keyword evidence="11" id="KW-1185">Reference proteome</keyword>
<comment type="function">
    <text evidence="1">Produces ATP from ADP in the presence of a proton gradient across the membrane. The gamma chain is believed to be important in regulating ATPase activity and the flow of protons through the CF(0) complex.</text>
</comment>
<keyword evidence="9" id="KW-0066">ATP synthesis</keyword>
<dbReference type="STRING" id="442341.SAMN04487959_10437"/>
<evidence type="ECO:0000256" key="7">
    <source>
        <dbReference type="ARBA" id="ARBA00023136"/>
    </source>
</evidence>
<evidence type="ECO:0000256" key="1">
    <source>
        <dbReference type="ARBA" id="ARBA00003456"/>
    </source>
</evidence>
<dbReference type="SUPFAM" id="SSF52943">
    <property type="entry name" value="ATP synthase (F1-ATPase), gamma subunit"/>
    <property type="match status" value="1"/>
</dbReference>
<evidence type="ECO:0000256" key="2">
    <source>
        <dbReference type="ARBA" id="ARBA00004170"/>
    </source>
</evidence>
<organism evidence="10 11">
    <name type="scientific">Modicisalibacter xianhensis</name>
    <dbReference type="NCBI Taxonomy" id="442341"/>
    <lineage>
        <taxon>Bacteria</taxon>
        <taxon>Pseudomonadati</taxon>
        <taxon>Pseudomonadota</taxon>
        <taxon>Gammaproteobacteria</taxon>
        <taxon>Oceanospirillales</taxon>
        <taxon>Halomonadaceae</taxon>
        <taxon>Modicisalibacter</taxon>
    </lineage>
</organism>
<comment type="similarity">
    <text evidence="3">Belongs to the ATPase gamma chain family.</text>
</comment>
<evidence type="ECO:0000313" key="11">
    <source>
        <dbReference type="Proteomes" id="UP000199040"/>
    </source>
</evidence>
<dbReference type="Pfam" id="PF00231">
    <property type="entry name" value="ATP-synt"/>
    <property type="match status" value="1"/>
</dbReference>
<dbReference type="Gene3D" id="1.10.287.80">
    <property type="entry name" value="ATP synthase, gamma subunit, helix hairpin domain"/>
    <property type="match status" value="1"/>
</dbReference>
<evidence type="ECO:0000256" key="5">
    <source>
        <dbReference type="ARBA" id="ARBA00022781"/>
    </source>
</evidence>
<keyword evidence="8" id="KW-0139">CF(1)</keyword>
<dbReference type="AlphaFoldDB" id="A0A1I3A0C7"/>
<evidence type="ECO:0000256" key="8">
    <source>
        <dbReference type="ARBA" id="ARBA00023196"/>
    </source>
</evidence>
<dbReference type="GO" id="GO:0045259">
    <property type="term" value="C:proton-transporting ATP synthase complex"/>
    <property type="evidence" value="ECO:0007669"/>
    <property type="project" value="UniProtKB-KW"/>
</dbReference>
<dbReference type="Proteomes" id="UP000199040">
    <property type="component" value="Unassembled WGS sequence"/>
</dbReference>
<proteinExistence type="inferred from homology"/>
<name>A0A1I3A0C7_9GAMM</name>
<dbReference type="InterPro" id="IPR035968">
    <property type="entry name" value="ATP_synth_F1_ATPase_gsu"/>
</dbReference>
<dbReference type="Gene3D" id="3.40.1380.10">
    <property type="match status" value="1"/>
</dbReference>
<dbReference type="RefSeq" id="WP_092844417.1">
    <property type="nucleotide sequence ID" value="NZ_FOPY01000004.1"/>
</dbReference>
<dbReference type="GO" id="GO:0046933">
    <property type="term" value="F:proton-transporting ATP synthase activity, rotational mechanism"/>
    <property type="evidence" value="ECO:0007669"/>
    <property type="project" value="InterPro"/>
</dbReference>
<dbReference type="PRINTS" id="PR00126">
    <property type="entry name" value="ATPASEGAMMA"/>
</dbReference>
<comment type="subcellular location">
    <subcellularLocation>
        <location evidence="2">Membrane</location>
        <topology evidence="2">Peripheral membrane protein</topology>
    </subcellularLocation>
</comment>
<accession>A0A1I3A0C7</accession>
<dbReference type="EMBL" id="FOPY01000004">
    <property type="protein sequence ID" value="SFH43179.1"/>
    <property type="molecule type" value="Genomic_DNA"/>
</dbReference>
<gene>
    <name evidence="10" type="ORF">SAMN04487959_10437</name>
</gene>
<keyword evidence="7" id="KW-0472">Membrane</keyword>
<evidence type="ECO:0000313" key="10">
    <source>
        <dbReference type="EMBL" id="SFH43179.1"/>
    </source>
</evidence>